<sequence length="397" mass="45939">MTAVDSVNKRKKITHILAEETGGKSYKAHKYSLDSERSSLEYNETEDRTFVWKKSGETEPPTDYKPLESLARLLAERDEQVLTYFLDGSRHVYKVDDMAYAQSGHRSVIYPTIAGQVGVGICRRENKKMVPEALEREIILSIPSIADPSGKRDFFESLSVKLNGSNELARIQQCGWKFVTPIPYDIKHDERKFEDRGTARIQEAMIEREKEMVKKLVREGKLNQDNYLVKDGSLEYRLTQTDKDDDKSFQTFKQNYNWVIGLSKSFNPEACFDKGKANPGFIAELPLYHRTPVAYFGSDKEPLAFAVWYVRLRHPSKTRTPFDGILKVEKILVREDELKNGMETETVDRLSALIINERNPTCYGTDIRWANHIYPIYLTERFVKSQYLSTESFLHLF</sequence>
<organism evidence="1 2">
    <name type="scientific">Paenibacillus solanacearum</name>
    <dbReference type="NCBI Taxonomy" id="2048548"/>
    <lineage>
        <taxon>Bacteria</taxon>
        <taxon>Bacillati</taxon>
        <taxon>Bacillota</taxon>
        <taxon>Bacilli</taxon>
        <taxon>Bacillales</taxon>
        <taxon>Paenibacillaceae</taxon>
        <taxon>Paenibacillus</taxon>
    </lineage>
</organism>
<dbReference type="EMBL" id="CAJVAS010000028">
    <property type="protein sequence ID" value="CAG7644662.1"/>
    <property type="molecule type" value="Genomic_DNA"/>
</dbReference>
<accession>A0A916K8E9</accession>
<gene>
    <name evidence="1" type="ORF">PAESOLCIP111_04763</name>
</gene>
<dbReference type="RefSeq" id="WP_218094478.1">
    <property type="nucleotide sequence ID" value="NZ_CAJVAS010000028.1"/>
</dbReference>
<keyword evidence="2" id="KW-1185">Reference proteome</keyword>
<reference evidence="1" key="1">
    <citation type="submission" date="2021-06" db="EMBL/GenBank/DDBJ databases">
        <authorList>
            <person name="Criscuolo A."/>
        </authorList>
    </citation>
    <scope>NUCLEOTIDE SEQUENCE</scope>
    <source>
        <strain evidence="1">CIP111600</strain>
    </source>
</reference>
<comment type="caution">
    <text evidence="1">The sequence shown here is derived from an EMBL/GenBank/DDBJ whole genome shotgun (WGS) entry which is preliminary data.</text>
</comment>
<protein>
    <submittedName>
        <fullName evidence="1">Uncharacterized protein</fullName>
    </submittedName>
</protein>
<dbReference type="AlphaFoldDB" id="A0A916K8E9"/>
<dbReference type="Proteomes" id="UP000693672">
    <property type="component" value="Unassembled WGS sequence"/>
</dbReference>
<proteinExistence type="predicted"/>
<evidence type="ECO:0000313" key="1">
    <source>
        <dbReference type="EMBL" id="CAG7644662.1"/>
    </source>
</evidence>
<name>A0A916K8E9_9BACL</name>
<evidence type="ECO:0000313" key="2">
    <source>
        <dbReference type="Proteomes" id="UP000693672"/>
    </source>
</evidence>